<name>A0A8T8SAG6_9BASI</name>
<feature type="region of interest" description="Disordered" evidence="1">
    <location>
        <begin position="272"/>
        <end position="297"/>
    </location>
</feature>
<dbReference type="EMBL" id="LWDF02002385">
    <property type="protein sequence ID" value="KAE8236123.1"/>
    <property type="molecule type" value="Genomic_DNA"/>
</dbReference>
<reference evidence="2" key="1">
    <citation type="submission" date="2016-04" db="EMBL/GenBank/DDBJ databases">
        <authorList>
            <person name="Nguyen H.D."/>
            <person name="Samba Siva P."/>
            <person name="Cullis J."/>
            <person name="Levesque C.A."/>
            <person name="Hambleton S."/>
        </authorList>
    </citation>
    <scope>NUCLEOTIDE SEQUENCE</scope>
    <source>
        <strain evidence="2">DAOMC 236416</strain>
    </source>
</reference>
<gene>
    <name evidence="2" type="ORF">A4X13_0g9258</name>
</gene>
<feature type="non-terminal residue" evidence="2">
    <location>
        <position position="1"/>
    </location>
</feature>
<evidence type="ECO:0000256" key="1">
    <source>
        <dbReference type="SAM" id="MobiDB-lite"/>
    </source>
</evidence>
<comment type="caution">
    <text evidence="2">The sequence shown here is derived from an EMBL/GenBank/DDBJ whole genome shotgun (WGS) entry which is preliminary data.</text>
</comment>
<dbReference type="AlphaFoldDB" id="A0A8T8SAG6"/>
<organism evidence="2 3">
    <name type="scientific">Tilletia indica</name>
    <dbReference type="NCBI Taxonomy" id="43049"/>
    <lineage>
        <taxon>Eukaryota</taxon>
        <taxon>Fungi</taxon>
        <taxon>Dikarya</taxon>
        <taxon>Basidiomycota</taxon>
        <taxon>Ustilaginomycotina</taxon>
        <taxon>Exobasidiomycetes</taxon>
        <taxon>Tilletiales</taxon>
        <taxon>Tilletiaceae</taxon>
        <taxon>Tilletia</taxon>
    </lineage>
</organism>
<keyword evidence="3" id="KW-1185">Reference proteome</keyword>
<feature type="compositionally biased region" description="Polar residues" evidence="1">
    <location>
        <begin position="286"/>
        <end position="296"/>
    </location>
</feature>
<dbReference type="Proteomes" id="UP000077521">
    <property type="component" value="Unassembled WGS sequence"/>
</dbReference>
<evidence type="ECO:0000313" key="3">
    <source>
        <dbReference type="Proteomes" id="UP000077521"/>
    </source>
</evidence>
<evidence type="ECO:0000313" key="2">
    <source>
        <dbReference type="EMBL" id="KAE8236123.1"/>
    </source>
</evidence>
<reference evidence="2" key="2">
    <citation type="journal article" date="2019" name="IMA Fungus">
        <title>Genome sequencing and comparison of five Tilletia species to identify candidate genes for the detection of regulated species infecting wheat.</title>
        <authorList>
            <person name="Nguyen H.D.T."/>
            <person name="Sultana T."/>
            <person name="Kesanakurti P."/>
            <person name="Hambleton S."/>
        </authorList>
    </citation>
    <scope>NUCLEOTIDE SEQUENCE</scope>
    <source>
        <strain evidence="2">DAOMC 236416</strain>
    </source>
</reference>
<accession>A0A8T8SAG6</accession>
<protein>
    <submittedName>
        <fullName evidence="2">Uncharacterized protein</fullName>
    </submittedName>
</protein>
<proteinExistence type="predicted"/>
<sequence length="408" mass="44945">FHKMSVPGNLANVESGSALSNQALLAQLPGPNLLPATEAQTGMSELAIFFEQSLNLNPEAAAIKAASVWAKAKVEASVGQASAASSERGVGEAASYIKDPFLHQRKIAGTIEKLGKTNFVSWLMSFLNLIEGVPLARKHLEGIEHDADFFADGARSANYDHHLDIELGRVLIQTLNQDARSVVLQAHNEEERRASVLYDILKTELLRSDPAMQDYVHDTVYTLKQNQYDAQTLVQTFRYWFTYSALIGSPISPSEQVRNLLRSLHPRHHAFKTAARLARGKKTRSSRLSNSKNQEQSDYDFETLASKLILEEFEMKTPASPEHAFAVAMAATGHPGVIPPTPQRTFPLPGSGSLLDPPSARPIRQISAVADKEQREVEEERTLDNEVLALLANVRDVEHLATTPRSVV</sequence>